<name>A0A9P5NP25_GYMJU</name>
<accession>A0A9P5NP25</accession>
<evidence type="ECO:0000313" key="4">
    <source>
        <dbReference type="EMBL" id="KAF8900825.1"/>
    </source>
</evidence>
<feature type="signal peptide" evidence="3">
    <location>
        <begin position="1"/>
        <end position="21"/>
    </location>
</feature>
<gene>
    <name evidence="4" type="ORF">CPB84DRAFT_1006534</name>
</gene>
<keyword evidence="2" id="KW-0472">Membrane</keyword>
<reference evidence="4" key="1">
    <citation type="submission" date="2020-11" db="EMBL/GenBank/DDBJ databases">
        <authorList>
            <consortium name="DOE Joint Genome Institute"/>
            <person name="Ahrendt S."/>
            <person name="Riley R."/>
            <person name="Andreopoulos W."/>
            <person name="LaButti K."/>
            <person name="Pangilinan J."/>
            <person name="Ruiz-duenas F.J."/>
            <person name="Barrasa J.M."/>
            <person name="Sanchez-Garcia M."/>
            <person name="Camarero S."/>
            <person name="Miyauchi S."/>
            <person name="Serrano A."/>
            <person name="Linde D."/>
            <person name="Babiker R."/>
            <person name="Drula E."/>
            <person name="Ayuso-Fernandez I."/>
            <person name="Pacheco R."/>
            <person name="Padilla G."/>
            <person name="Ferreira P."/>
            <person name="Barriuso J."/>
            <person name="Kellner H."/>
            <person name="Castanera R."/>
            <person name="Alfaro M."/>
            <person name="Ramirez L."/>
            <person name="Pisabarro A.G."/>
            <person name="Kuo A."/>
            <person name="Tritt A."/>
            <person name="Lipzen A."/>
            <person name="He G."/>
            <person name="Yan M."/>
            <person name="Ng V."/>
            <person name="Cullen D."/>
            <person name="Martin F."/>
            <person name="Rosso M.-N."/>
            <person name="Henrissat B."/>
            <person name="Hibbett D."/>
            <person name="Martinez A.T."/>
            <person name="Grigoriev I.V."/>
        </authorList>
    </citation>
    <scope>NUCLEOTIDE SEQUENCE</scope>
    <source>
        <strain evidence="4">AH 44721</strain>
    </source>
</reference>
<feature type="region of interest" description="Disordered" evidence="1">
    <location>
        <begin position="248"/>
        <end position="274"/>
    </location>
</feature>
<feature type="compositionally biased region" description="Low complexity" evidence="1">
    <location>
        <begin position="248"/>
        <end position="257"/>
    </location>
</feature>
<feature type="region of interest" description="Disordered" evidence="1">
    <location>
        <begin position="98"/>
        <end position="148"/>
    </location>
</feature>
<protein>
    <submittedName>
        <fullName evidence="4">Uncharacterized protein</fullName>
    </submittedName>
</protein>
<sequence>MKTKIVGVYLLWWSSSSVVQASVALHAPRNLGPSTSAHTTSVQWLDAHGAWSIFGPREALAPTPEPVPVPVPTLTPPASASEPAMGDIPILISIISDSPSSSSGPSSPPPSNTSTMTSPTSTLSISSSTSISTPSSPSPAPSSSSLTRAFSPPKLTLTTFLPAIGTIGLILILLSAWFLYGCCTRHPRRGIHGKGWDLDRDGEALVCGPPYRSGSFEGAGAGGAPIWGWRCRFIGMLKEVVVGMNTTTRATGNTNPTQRKKKCTSSILASTDQN</sequence>
<keyword evidence="2" id="KW-0812">Transmembrane</keyword>
<keyword evidence="2" id="KW-1133">Transmembrane helix</keyword>
<keyword evidence="3" id="KW-0732">Signal</keyword>
<organism evidence="4 5">
    <name type="scientific">Gymnopilus junonius</name>
    <name type="common">Spectacular rustgill mushroom</name>
    <name type="synonym">Gymnopilus spectabilis subsp. junonius</name>
    <dbReference type="NCBI Taxonomy" id="109634"/>
    <lineage>
        <taxon>Eukaryota</taxon>
        <taxon>Fungi</taxon>
        <taxon>Dikarya</taxon>
        <taxon>Basidiomycota</taxon>
        <taxon>Agaricomycotina</taxon>
        <taxon>Agaricomycetes</taxon>
        <taxon>Agaricomycetidae</taxon>
        <taxon>Agaricales</taxon>
        <taxon>Agaricineae</taxon>
        <taxon>Hymenogastraceae</taxon>
        <taxon>Gymnopilus</taxon>
    </lineage>
</organism>
<dbReference type="Proteomes" id="UP000724874">
    <property type="component" value="Unassembled WGS sequence"/>
</dbReference>
<keyword evidence="5" id="KW-1185">Reference proteome</keyword>
<dbReference type="AlphaFoldDB" id="A0A9P5NP25"/>
<evidence type="ECO:0000313" key="5">
    <source>
        <dbReference type="Proteomes" id="UP000724874"/>
    </source>
</evidence>
<feature type="chain" id="PRO_5040505669" evidence="3">
    <location>
        <begin position="22"/>
        <end position="274"/>
    </location>
</feature>
<evidence type="ECO:0000256" key="2">
    <source>
        <dbReference type="SAM" id="Phobius"/>
    </source>
</evidence>
<evidence type="ECO:0000256" key="3">
    <source>
        <dbReference type="SAM" id="SignalP"/>
    </source>
</evidence>
<feature type="transmembrane region" description="Helical" evidence="2">
    <location>
        <begin position="160"/>
        <end position="180"/>
    </location>
</feature>
<proteinExistence type="predicted"/>
<dbReference type="EMBL" id="JADNYJ010000045">
    <property type="protein sequence ID" value="KAF8900825.1"/>
    <property type="molecule type" value="Genomic_DNA"/>
</dbReference>
<feature type="compositionally biased region" description="Low complexity" evidence="1">
    <location>
        <begin position="112"/>
        <end position="147"/>
    </location>
</feature>
<feature type="compositionally biased region" description="Polar residues" evidence="1">
    <location>
        <begin position="264"/>
        <end position="274"/>
    </location>
</feature>
<comment type="caution">
    <text evidence="4">The sequence shown here is derived from an EMBL/GenBank/DDBJ whole genome shotgun (WGS) entry which is preliminary data.</text>
</comment>
<evidence type="ECO:0000256" key="1">
    <source>
        <dbReference type="SAM" id="MobiDB-lite"/>
    </source>
</evidence>